<feature type="compositionally biased region" description="Gly residues" evidence="1">
    <location>
        <begin position="1"/>
        <end position="15"/>
    </location>
</feature>
<feature type="non-terminal residue" evidence="2">
    <location>
        <position position="90"/>
    </location>
</feature>
<name>A0A7L3AT97_9AVES</name>
<dbReference type="AlphaFoldDB" id="A0A7L3AT97"/>
<dbReference type="InterPro" id="IPR033362">
    <property type="entry name" value="SSNA1_fam"/>
</dbReference>
<protein>
    <submittedName>
        <fullName evidence="2">SSNA1 protein</fullName>
    </submittedName>
</protein>
<accession>A0A7L3AT97</accession>
<dbReference type="Proteomes" id="UP000536260">
    <property type="component" value="Unassembled WGS sequence"/>
</dbReference>
<organism evidence="2 3">
    <name type="scientific">Syrrhaptes paradoxus</name>
    <name type="common">Pallas's sandgrouse</name>
    <dbReference type="NCBI Taxonomy" id="302527"/>
    <lineage>
        <taxon>Eukaryota</taxon>
        <taxon>Metazoa</taxon>
        <taxon>Chordata</taxon>
        <taxon>Craniata</taxon>
        <taxon>Vertebrata</taxon>
        <taxon>Euteleostomi</taxon>
        <taxon>Archelosauria</taxon>
        <taxon>Archosauria</taxon>
        <taxon>Dinosauria</taxon>
        <taxon>Saurischia</taxon>
        <taxon>Theropoda</taxon>
        <taxon>Coelurosauria</taxon>
        <taxon>Aves</taxon>
        <taxon>Neognathae</taxon>
        <taxon>Neoaves</taxon>
        <taxon>Columbimorphae</taxon>
        <taxon>Pterocliformes</taxon>
        <taxon>Pteroclidae</taxon>
        <taxon>Syrrhaptes</taxon>
    </lineage>
</organism>
<dbReference type="EMBL" id="VZTO01011794">
    <property type="protein sequence ID" value="NXT22739.1"/>
    <property type="molecule type" value="Genomic_DNA"/>
</dbReference>
<proteinExistence type="predicted"/>
<feature type="non-terminal residue" evidence="2">
    <location>
        <position position="1"/>
    </location>
</feature>
<keyword evidence="3" id="KW-1185">Reference proteome</keyword>
<dbReference type="PANTHER" id="PTHR28661">
    <property type="entry name" value="SJOEGREN SYNDROME NUCLEAR AUTOANTIGEN 1"/>
    <property type="match status" value="1"/>
</dbReference>
<dbReference type="PANTHER" id="PTHR28661:SF1">
    <property type="entry name" value="MICROTUBULE NUCLEATION FACTOR SSNA1"/>
    <property type="match status" value="1"/>
</dbReference>
<reference evidence="2 3" key="1">
    <citation type="submission" date="2019-09" db="EMBL/GenBank/DDBJ databases">
        <title>Bird 10,000 Genomes (B10K) Project - Family phase.</title>
        <authorList>
            <person name="Zhang G."/>
        </authorList>
    </citation>
    <scope>NUCLEOTIDE SEQUENCE [LARGE SCALE GENOMIC DNA]</scope>
    <source>
        <strain evidence="2">B10K-DU-003-42</strain>
        <tissue evidence="2">Mixed tissue sample</tissue>
    </source>
</reference>
<comment type="caution">
    <text evidence="2">The sequence shown here is derived from an EMBL/GenBank/DDBJ whole genome shotgun (WGS) entry which is preliminary data.</text>
</comment>
<dbReference type="GO" id="GO:0005813">
    <property type="term" value="C:centrosome"/>
    <property type="evidence" value="ECO:0007669"/>
    <property type="project" value="TreeGrafter"/>
</dbReference>
<evidence type="ECO:0000256" key="1">
    <source>
        <dbReference type="SAM" id="MobiDB-lite"/>
    </source>
</evidence>
<evidence type="ECO:0000313" key="3">
    <source>
        <dbReference type="Proteomes" id="UP000536260"/>
    </source>
</evidence>
<gene>
    <name evidence="2" type="primary">Ssna1_1</name>
    <name evidence="2" type="ORF">SYRPAR_R14654</name>
</gene>
<evidence type="ECO:0000313" key="2">
    <source>
        <dbReference type="EMBL" id="NXT22739.1"/>
    </source>
</evidence>
<dbReference type="GO" id="GO:0048675">
    <property type="term" value="P:axon extension"/>
    <property type="evidence" value="ECO:0007669"/>
    <property type="project" value="TreeGrafter"/>
</dbReference>
<sequence>VSGAGAGARVGGRAGADGPCPPGLAELRGRREELSGRIREEEAERARLQGQLWTLTERLARTSESLARDLAARAELDRTIAETEAAYGKV</sequence>
<dbReference type="GO" id="GO:0036064">
    <property type="term" value="C:ciliary basal body"/>
    <property type="evidence" value="ECO:0007669"/>
    <property type="project" value="TreeGrafter"/>
</dbReference>
<dbReference type="GO" id="GO:0030424">
    <property type="term" value="C:axon"/>
    <property type="evidence" value="ECO:0007669"/>
    <property type="project" value="TreeGrafter"/>
</dbReference>
<feature type="region of interest" description="Disordered" evidence="1">
    <location>
        <begin position="1"/>
        <end position="29"/>
    </location>
</feature>